<dbReference type="AlphaFoldDB" id="A0A926RV61"/>
<dbReference type="InterPro" id="IPR001789">
    <property type="entry name" value="Sig_transdc_resp-reg_receiver"/>
</dbReference>
<name>A0A926RV61_9BACL</name>
<dbReference type="GO" id="GO:0000160">
    <property type="term" value="P:phosphorelay signal transduction system"/>
    <property type="evidence" value="ECO:0007669"/>
    <property type="project" value="InterPro"/>
</dbReference>
<dbReference type="SUPFAM" id="SSF52172">
    <property type="entry name" value="CheY-like"/>
    <property type="match status" value="1"/>
</dbReference>
<feature type="domain" description="Response regulatory" evidence="2">
    <location>
        <begin position="5"/>
        <end position="55"/>
    </location>
</feature>
<dbReference type="RefSeq" id="WP_191141125.1">
    <property type="nucleotide sequence ID" value="NZ_JACXAG020000014.1"/>
</dbReference>
<organism evidence="3 4">
    <name type="scientific">Polycladospora coralii</name>
    <dbReference type="NCBI Taxonomy" id="2771432"/>
    <lineage>
        <taxon>Bacteria</taxon>
        <taxon>Bacillati</taxon>
        <taxon>Bacillota</taxon>
        <taxon>Bacilli</taxon>
        <taxon>Bacillales</taxon>
        <taxon>Thermoactinomycetaceae</taxon>
        <taxon>Polycladospora</taxon>
    </lineage>
</organism>
<gene>
    <name evidence="3" type="ORF">IC620_15900</name>
</gene>
<dbReference type="EMBL" id="JACXAH010000039">
    <property type="protein sequence ID" value="MBD1373828.1"/>
    <property type="molecule type" value="Genomic_DNA"/>
</dbReference>
<sequence>MNDPHILLVDDEEEILNLLEIVLHKEGFDHTHKATTADEALKMCRELNPDFIQYS</sequence>
<evidence type="ECO:0000259" key="2">
    <source>
        <dbReference type="PROSITE" id="PS50110"/>
    </source>
</evidence>
<protein>
    <recommendedName>
        <fullName evidence="2">Response regulatory domain-containing protein</fullName>
    </recommendedName>
</protein>
<dbReference type="Gene3D" id="3.40.50.2300">
    <property type="match status" value="1"/>
</dbReference>
<accession>A0A926RV61</accession>
<reference evidence="3" key="1">
    <citation type="submission" date="2020-09" db="EMBL/GenBank/DDBJ databases">
        <title>A novel bacterium of genus Hazenella, isolated from South China Sea.</title>
        <authorList>
            <person name="Huang H."/>
            <person name="Mo K."/>
            <person name="Hu Y."/>
        </authorList>
    </citation>
    <scope>NUCLEOTIDE SEQUENCE</scope>
    <source>
        <strain evidence="3">IB182357</strain>
    </source>
</reference>
<comment type="caution">
    <text evidence="1">Lacks conserved residue(s) required for the propagation of feature annotation.</text>
</comment>
<evidence type="ECO:0000313" key="3">
    <source>
        <dbReference type="EMBL" id="MBD1373828.1"/>
    </source>
</evidence>
<dbReference type="PROSITE" id="PS50110">
    <property type="entry name" value="RESPONSE_REGULATORY"/>
    <property type="match status" value="1"/>
</dbReference>
<evidence type="ECO:0000313" key="4">
    <source>
        <dbReference type="Proteomes" id="UP000661691"/>
    </source>
</evidence>
<evidence type="ECO:0000256" key="1">
    <source>
        <dbReference type="PROSITE-ProRule" id="PRU00169"/>
    </source>
</evidence>
<proteinExistence type="predicted"/>
<dbReference type="Proteomes" id="UP000661691">
    <property type="component" value="Unassembled WGS sequence"/>
</dbReference>
<comment type="caution">
    <text evidence="3">The sequence shown here is derived from an EMBL/GenBank/DDBJ whole genome shotgun (WGS) entry which is preliminary data.</text>
</comment>
<dbReference type="InterPro" id="IPR011006">
    <property type="entry name" value="CheY-like_superfamily"/>
</dbReference>
<keyword evidence="4" id="KW-1185">Reference proteome</keyword>